<dbReference type="PANTHER" id="PTHR43196">
    <property type="entry name" value="SULFATE ADENYLYLTRANSFERASE SUBUNIT 2"/>
    <property type="match status" value="1"/>
</dbReference>
<dbReference type="Gene3D" id="3.40.50.620">
    <property type="entry name" value="HUPs"/>
    <property type="match status" value="1"/>
</dbReference>
<evidence type="ECO:0000313" key="2">
    <source>
        <dbReference type="EMBL" id="PNU18824.1"/>
    </source>
</evidence>
<dbReference type="Pfam" id="PF01507">
    <property type="entry name" value="PAPS_reduct"/>
    <property type="match status" value="1"/>
</dbReference>
<dbReference type="InterPro" id="IPR050128">
    <property type="entry name" value="Sulfate_adenylyltrnsfr_sub2"/>
</dbReference>
<reference evidence="2 3" key="1">
    <citation type="journal article" date="2018" name="Genome Announc.">
        <title>Genome Sequence of Geothermobacter sp. HR-1 Iron Reducer from the Loihi Seamount.</title>
        <authorList>
            <person name="Smith H."/>
            <person name="Abuyen K."/>
            <person name="Tremblay J."/>
            <person name="Savalia P."/>
            <person name="Perez-Rodriguez I."/>
            <person name="Emerson D."/>
            <person name="Tully B."/>
            <person name="Amend J."/>
        </authorList>
    </citation>
    <scope>NUCLEOTIDE SEQUENCE [LARGE SCALE GENOMIC DNA]</scope>
    <source>
        <strain evidence="2 3">HR-1</strain>
    </source>
</reference>
<dbReference type="AlphaFoldDB" id="A0A2K2H671"/>
<dbReference type="REBASE" id="266375">
    <property type="entry name" value="M.GspHR1DndCP"/>
</dbReference>
<evidence type="ECO:0000259" key="1">
    <source>
        <dbReference type="Pfam" id="PF01507"/>
    </source>
</evidence>
<dbReference type="NCBIfam" id="TIGR03183">
    <property type="entry name" value="DNA_S_dndC"/>
    <property type="match status" value="1"/>
</dbReference>
<dbReference type="GO" id="GO:0016740">
    <property type="term" value="F:transferase activity"/>
    <property type="evidence" value="ECO:0007669"/>
    <property type="project" value="UniProtKB-KW"/>
</dbReference>
<dbReference type="EMBL" id="PPFX01000049">
    <property type="protein sequence ID" value="PNU18824.1"/>
    <property type="molecule type" value="Genomic_DNA"/>
</dbReference>
<dbReference type="InterPro" id="IPR017598">
    <property type="entry name" value="SulphurTrfase_DndC"/>
</dbReference>
<feature type="domain" description="Phosphoadenosine phosphosulphate reductase" evidence="1">
    <location>
        <begin position="35"/>
        <end position="220"/>
    </location>
</feature>
<keyword evidence="2" id="KW-0808">Transferase</keyword>
<name>A0A2K2H671_9BACT</name>
<evidence type="ECO:0000313" key="3">
    <source>
        <dbReference type="Proteomes" id="UP000236340"/>
    </source>
</evidence>
<protein>
    <submittedName>
        <fullName evidence="2">DNA phosphorothioation system sulfurtransferase DndC</fullName>
    </submittedName>
</protein>
<accession>A0A2K2H671</accession>
<comment type="caution">
    <text evidence="2">The sequence shown here is derived from an EMBL/GenBank/DDBJ whole genome shotgun (WGS) entry which is preliminary data.</text>
</comment>
<organism evidence="2 3">
    <name type="scientific">Geothermobacter hydrogeniphilus</name>
    <dbReference type="NCBI Taxonomy" id="1969733"/>
    <lineage>
        <taxon>Bacteria</taxon>
        <taxon>Pseudomonadati</taxon>
        <taxon>Thermodesulfobacteriota</taxon>
        <taxon>Desulfuromonadia</taxon>
        <taxon>Desulfuromonadales</taxon>
        <taxon>Geothermobacteraceae</taxon>
        <taxon>Geothermobacter</taxon>
    </lineage>
</organism>
<dbReference type="OrthoDB" id="9774475at2"/>
<gene>
    <name evidence="2" type="primary">dndC</name>
    <name evidence="2" type="ORF">C2E25_15745</name>
</gene>
<dbReference type="InterPro" id="IPR014729">
    <property type="entry name" value="Rossmann-like_a/b/a_fold"/>
</dbReference>
<sequence length="492" mass="56641">MMSKSAFKKTGFRKSVQSLIKQVQEIYLADDIPWVVGYSGGKDSTAALQLVWMALADLPKKKRHKIVHVITNDTLVENPIVALWVNRSLKQIETAAEAQSLPVKPHKLEPVINDTFWVKMLGWGYPAPRPKFRWCTSRLKIDPTSRFIQRVVSTNGEAIVVLGTRKAESSARAHVMEKHAQKSTRTHLSEHTSLTNAWIYPPIGDWSNDDVWTFLMQIDNPWGYDNKDLLTMYQGATEGGECPLVIDTNTQSCGNSRFGCWTCTLVDKDRSMEAMILNDEEKEWMLPLLELRNAMDFRTMGERGDRNVRDFRRMHGKVQIFNGEPIPGPYIQSFRENLLRLLLQAQQWIRANGPEEVRSIDLITLAELRKIREIWVTEKHEIEDSLPHIYEEVTGESFPDAKRFDLAGLGYEEMQLLKECCGDDEIHYQMVRELLHTEKEFSLMTKRTGLFKKLEKAIERSFFEDLEDAKQYALEKKKSTDDIQSIVQAASS</sequence>
<proteinExistence type="predicted"/>
<dbReference type="Proteomes" id="UP000236340">
    <property type="component" value="Unassembled WGS sequence"/>
</dbReference>
<dbReference type="PANTHER" id="PTHR43196:SF2">
    <property type="entry name" value="PHOSPHOADENOSINE PHOSPHOSULFATE REDUCTASE"/>
    <property type="match status" value="1"/>
</dbReference>
<dbReference type="InterPro" id="IPR002500">
    <property type="entry name" value="PAPS_reduct_dom"/>
</dbReference>
<dbReference type="SUPFAM" id="SSF52402">
    <property type="entry name" value="Adenine nucleotide alpha hydrolases-like"/>
    <property type="match status" value="1"/>
</dbReference>
<dbReference type="NCBIfam" id="NF005316">
    <property type="entry name" value="PRK06850.1"/>
    <property type="match status" value="1"/>
</dbReference>